<comment type="caution">
    <text evidence="8">The sequence shown here is derived from an EMBL/GenBank/DDBJ whole genome shotgun (WGS) entry which is preliminary data.</text>
</comment>
<evidence type="ECO:0000313" key="8">
    <source>
        <dbReference type="EMBL" id="VEL17926.1"/>
    </source>
</evidence>
<dbReference type="EMBL" id="CAAALY010034846">
    <property type="protein sequence ID" value="VEL17926.1"/>
    <property type="molecule type" value="Genomic_DNA"/>
</dbReference>
<feature type="region of interest" description="Disordered" evidence="6">
    <location>
        <begin position="455"/>
        <end position="489"/>
    </location>
</feature>
<proteinExistence type="predicted"/>
<evidence type="ECO:0000313" key="9">
    <source>
        <dbReference type="Proteomes" id="UP000784294"/>
    </source>
</evidence>
<dbReference type="SMART" id="SM00301">
    <property type="entry name" value="DM"/>
    <property type="match status" value="1"/>
</dbReference>
<keyword evidence="4 5" id="KW-0539">Nucleus</keyword>
<evidence type="ECO:0000259" key="7">
    <source>
        <dbReference type="PROSITE" id="PS50809"/>
    </source>
</evidence>
<feature type="compositionally biased region" description="Acidic residues" evidence="6">
    <location>
        <begin position="455"/>
        <end position="465"/>
    </location>
</feature>
<dbReference type="AlphaFoldDB" id="A0A3S5AJ45"/>
<accession>A0A3S5AJ45</accession>
<dbReference type="GO" id="GO:0005634">
    <property type="term" value="C:nucleus"/>
    <property type="evidence" value="ECO:0007669"/>
    <property type="project" value="UniProtKB-SubCell"/>
</dbReference>
<sequence>MTKSATHLFADTLCSEPEVASEPEPWSRYFVSSTFAIPPPTLPSMTYAVSPIYSSTPKISVAMGPKLPSSSLAQPSALPHPNNQPITSEHEATNTTLAHGYTTSPPWPDKQHPLAVTTFENPFPLHSFPSTSTSPASSVCISTSGAQGPLRVDVQPSSEDQCDFKLSEGTERQSKVLIRKEIPTPRIGFCSTSANSTATSNIDFLGSLDVISAPVKSRPNTRRNRTTLNCDVERESPRGSCSHSTEQFRRQATKSICGPGPISEVRTHQKSMHLSNRSSLFPDASPLLAPFPLPLPFSAPIPHSLPLDIASPLILHRHQSCPTSSSLDSPFSFVPYVSQSVSPTPHGLDCSGFRQCFMPHSLGQPAAPSAISDCLEETSTSHVKRASCLAHHHLPSGQAILPHGRHDDYHDFADAYTDANNLESKSTTFATAIDSRNGDCINKMGEHGNDMGFVPEEDLDVDNDADSVRDSSGGGGTTSECSSSRSGSVGVSDTFGAACGGGGDGNNSGNGRYSGAVRGGGACVGGGRGSGGGGNSGGGGECGGTEFTNGVGLSRSSYMCRKCRAHGRLLPVKQHKRNCPFKACKCPVCELVNYGRKIVARQIALYRDQKGNGKPCNLWS</sequence>
<gene>
    <name evidence="8" type="ORF">PXEA_LOCUS11366</name>
</gene>
<feature type="compositionally biased region" description="Low complexity" evidence="6">
    <location>
        <begin position="478"/>
        <end position="489"/>
    </location>
</feature>
<feature type="DNA-binding region" description="DM" evidence="5">
    <location>
        <begin position="560"/>
        <end position="607"/>
    </location>
</feature>
<dbReference type="GO" id="GO:0000981">
    <property type="term" value="F:DNA-binding transcription factor activity, RNA polymerase II-specific"/>
    <property type="evidence" value="ECO:0007669"/>
    <property type="project" value="TreeGrafter"/>
</dbReference>
<dbReference type="SUPFAM" id="SSF82927">
    <property type="entry name" value="Cysteine-rich DNA binding domain, (DM domain)"/>
    <property type="match status" value="1"/>
</dbReference>
<name>A0A3S5AJ45_9PLAT</name>
<dbReference type="GO" id="GO:0046872">
    <property type="term" value="F:metal ion binding"/>
    <property type="evidence" value="ECO:0007669"/>
    <property type="project" value="UniProtKB-KW"/>
</dbReference>
<dbReference type="GO" id="GO:0007548">
    <property type="term" value="P:sex differentiation"/>
    <property type="evidence" value="ECO:0007669"/>
    <property type="project" value="TreeGrafter"/>
</dbReference>
<dbReference type="Pfam" id="PF00751">
    <property type="entry name" value="DM"/>
    <property type="match status" value="1"/>
</dbReference>
<feature type="compositionally biased region" description="Low complexity" evidence="6">
    <location>
        <begin position="65"/>
        <end position="79"/>
    </location>
</feature>
<keyword evidence="3 5" id="KW-0238">DNA-binding</keyword>
<protein>
    <recommendedName>
        <fullName evidence="7">DM domain-containing protein</fullName>
    </recommendedName>
</protein>
<dbReference type="PANTHER" id="PTHR12322:SF53">
    <property type="entry name" value="DOUBLESEX-MAB RELATED 11E"/>
    <property type="match status" value="1"/>
</dbReference>
<dbReference type="Proteomes" id="UP000784294">
    <property type="component" value="Unassembled WGS sequence"/>
</dbReference>
<comment type="subcellular location">
    <subcellularLocation>
        <location evidence="5">Nucleus</location>
    </subcellularLocation>
</comment>
<dbReference type="PROSITE" id="PS40000">
    <property type="entry name" value="DM_1"/>
    <property type="match status" value="1"/>
</dbReference>
<dbReference type="PROSITE" id="PS50809">
    <property type="entry name" value="DM_2"/>
    <property type="match status" value="1"/>
</dbReference>
<dbReference type="InterPro" id="IPR026607">
    <property type="entry name" value="DMRT"/>
</dbReference>
<evidence type="ECO:0000256" key="4">
    <source>
        <dbReference type="ARBA" id="ARBA00023242"/>
    </source>
</evidence>
<keyword evidence="1 5" id="KW-0479">Metal-binding</keyword>
<evidence type="ECO:0000256" key="1">
    <source>
        <dbReference type="ARBA" id="ARBA00022723"/>
    </source>
</evidence>
<feature type="domain" description="DM" evidence="7">
    <location>
        <begin position="560"/>
        <end position="607"/>
    </location>
</feature>
<dbReference type="OrthoDB" id="6162476at2759"/>
<keyword evidence="2 5" id="KW-0862">Zinc</keyword>
<dbReference type="PANTHER" id="PTHR12322">
    <property type="entry name" value="DOUBLESEX AND MAB-3 RELATED TRANSCRIPTION FACTOR DMRT"/>
    <property type="match status" value="1"/>
</dbReference>
<evidence type="ECO:0000256" key="5">
    <source>
        <dbReference type="PROSITE-ProRule" id="PRU00070"/>
    </source>
</evidence>
<reference evidence="8" key="1">
    <citation type="submission" date="2018-11" db="EMBL/GenBank/DDBJ databases">
        <authorList>
            <consortium name="Pathogen Informatics"/>
        </authorList>
    </citation>
    <scope>NUCLEOTIDE SEQUENCE</scope>
</reference>
<feature type="region of interest" description="Disordered" evidence="6">
    <location>
        <begin position="65"/>
        <end position="88"/>
    </location>
</feature>
<dbReference type="Gene3D" id="4.10.1040.10">
    <property type="entry name" value="DM DNA-binding domain"/>
    <property type="match status" value="1"/>
</dbReference>
<dbReference type="GO" id="GO:0000978">
    <property type="term" value="F:RNA polymerase II cis-regulatory region sequence-specific DNA binding"/>
    <property type="evidence" value="ECO:0007669"/>
    <property type="project" value="TreeGrafter"/>
</dbReference>
<dbReference type="InterPro" id="IPR036407">
    <property type="entry name" value="DM_DNA-bd_sf"/>
</dbReference>
<evidence type="ECO:0000256" key="3">
    <source>
        <dbReference type="ARBA" id="ARBA00023125"/>
    </source>
</evidence>
<evidence type="ECO:0000256" key="2">
    <source>
        <dbReference type="ARBA" id="ARBA00022833"/>
    </source>
</evidence>
<organism evidence="8 9">
    <name type="scientific">Protopolystoma xenopodis</name>
    <dbReference type="NCBI Taxonomy" id="117903"/>
    <lineage>
        <taxon>Eukaryota</taxon>
        <taxon>Metazoa</taxon>
        <taxon>Spiralia</taxon>
        <taxon>Lophotrochozoa</taxon>
        <taxon>Platyhelminthes</taxon>
        <taxon>Monogenea</taxon>
        <taxon>Polyopisthocotylea</taxon>
        <taxon>Polystomatidea</taxon>
        <taxon>Polystomatidae</taxon>
        <taxon>Protopolystoma</taxon>
    </lineage>
</organism>
<evidence type="ECO:0000256" key="6">
    <source>
        <dbReference type="SAM" id="MobiDB-lite"/>
    </source>
</evidence>
<dbReference type="InterPro" id="IPR001275">
    <property type="entry name" value="DM_DNA-bd"/>
</dbReference>
<keyword evidence="9" id="KW-1185">Reference proteome</keyword>